<comment type="caution">
    <text evidence="2">The sequence shown here is derived from an EMBL/GenBank/DDBJ whole genome shotgun (WGS) entry which is preliminary data.</text>
</comment>
<name>A0A934R1J0_9BACT</name>
<dbReference type="AlphaFoldDB" id="A0A934R1J0"/>
<dbReference type="Proteomes" id="UP000600139">
    <property type="component" value="Unassembled WGS sequence"/>
</dbReference>
<dbReference type="InterPro" id="IPR018247">
    <property type="entry name" value="EF_Hand_1_Ca_BS"/>
</dbReference>
<dbReference type="EMBL" id="JAENIK010000008">
    <property type="protein sequence ID" value="MBK1815231.1"/>
    <property type="molecule type" value="Genomic_DNA"/>
</dbReference>
<evidence type="ECO:0000313" key="2">
    <source>
        <dbReference type="EMBL" id="MBK1815231.1"/>
    </source>
</evidence>
<keyword evidence="1" id="KW-0732">Signal</keyword>
<protein>
    <submittedName>
        <fullName evidence="2">Uncharacterized protein</fullName>
    </submittedName>
</protein>
<sequence>MKNKISLALLTTAVLALTPGMSHASDDFAQGDLALVFYSLTSQPLAPTVFGSTYYVVNLGPASAFRANTQNNVPVTAVNPSISSSNIAADLEAIFGADWADGTVEEVPEGLKTTNVRMMAITTIIASTGNPPVTHPPVAGDPARTVYFSGARASLDSNQKGFDPETPFAPYQGNTNDDALSSSTLGQVNNDITSFIYNGVNVAIPGAVSGANPSGVLLPENHLNGLSGFIPPQSGGFFKLGYNPVAILGQGKLPGTANVEAAVDIFRVLRTTTGATLTSGSSAANAEVGLGQYIGAITLDSAGNLKVQAVGVPAPTGGFASWATTNNVTGGTTGDSDNDGIINLVEYALALNPAASDGAAGTFTGGTVSFNKRAEAVTNNDVTYAIQESDDLGITDPWQTVTPTANTPGQISYTLPGGSPKKFVRLVVNKVP</sequence>
<dbReference type="RefSeq" id="WP_200350200.1">
    <property type="nucleotide sequence ID" value="NZ_BAABHZ010000012.1"/>
</dbReference>
<keyword evidence="3" id="KW-1185">Reference proteome</keyword>
<feature type="chain" id="PRO_5037841008" evidence="1">
    <location>
        <begin position="25"/>
        <end position="432"/>
    </location>
</feature>
<evidence type="ECO:0000256" key="1">
    <source>
        <dbReference type="SAM" id="SignalP"/>
    </source>
</evidence>
<feature type="signal peptide" evidence="1">
    <location>
        <begin position="1"/>
        <end position="24"/>
    </location>
</feature>
<reference evidence="2" key="1">
    <citation type="submission" date="2021-01" db="EMBL/GenBank/DDBJ databases">
        <title>Modified the classification status of verrucomicrobia.</title>
        <authorList>
            <person name="Feng X."/>
        </authorList>
    </citation>
    <scope>NUCLEOTIDE SEQUENCE</scope>
    <source>
        <strain evidence="2">JCM 18052</strain>
    </source>
</reference>
<accession>A0A934R1J0</accession>
<dbReference type="PROSITE" id="PS00018">
    <property type="entry name" value="EF_HAND_1"/>
    <property type="match status" value="1"/>
</dbReference>
<evidence type="ECO:0000313" key="3">
    <source>
        <dbReference type="Proteomes" id="UP000600139"/>
    </source>
</evidence>
<organism evidence="2 3">
    <name type="scientific">Luteolibacter yonseiensis</name>
    <dbReference type="NCBI Taxonomy" id="1144680"/>
    <lineage>
        <taxon>Bacteria</taxon>
        <taxon>Pseudomonadati</taxon>
        <taxon>Verrucomicrobiota</taxon>
        <taxon>Verrucomicrobiia</taxon>
        <taxon>Verrucomicrobiales</taxon>
        <taxon>Verrucomicrobiaceae</taxon>
        <taxon>Luteolibacter</taxon>
    </lineage>
</organism>
<proteinExistence type="predicted"/>
<gene>
    <name evidence="2" type="ORF">JIN84_06380</name>
</gene>